<name>K9XXN7_STAC7</name>
<evidence type="ECO:0000259" key="1">
    <source>
        <dbReference type="SMART" id="SM00065"/>
    </source>
</evidence>
<dbReference type="SMART" id="SM00065">
    <property type="entry name" value="GAF"/>
    <property type="match status" value="1"/>
</dbReference>
<proteinExistence type="predicted"/>
<dbReference type="PATRIC" id="fig|111780.3.peg.3024"/>
<dbReference type="RefSeq" id="WP_015194094.1">
    <property type="nucleotide sequence ID" value="NC_019748.1"/>
</dbReference>
<dbReference type="InterPro" id="IPR029016">
    <property type="entry name" value="GAF-like_dom_sf"/>
</dbReference>
<dbReference type="EMBL" id="CP003653">
    <property type="protein sequence ID" value="AFZ36427.1"/>
    <property type="molecule type" value="Genomic_DNA"/>
</dbReference>
<dbReference type="eggNOG" id="COG2203">
    <property type="taxonomic scope" value="Bacteria"/>
</dbReference>
<dbReference type="SUPFAM" id="SSF55781">
    <property type="entry name" value="GAF domain-like"/>
    <property type="match status" value="1"/>
</dbReference>
<keyword evidence="3" id="KW-1185">Reference proteome</keyword>
<evidence type="ECO:0000313" key="3">
    <source>
        <dbReference type="Proteomes" id="UP000010473"/>
    </source>
</evidence>
<evidence type="ECO:0000313" key="2">
    <source>
        <dbReference type="EMBL" id="AFZ36427.1"/>
    </source>
</evidence>
<dbReference type="AlphaFoldDB" id="K9XXN7"/>
<dbReference type="Gene3D" id="3.30.450.40">
    <property type="match status" value="1"/>
</dbReference>
<dbReference type="STRING" id="111780.Sta7437_2908"/>
<accession>K9XXN7</accession>
<dbReference type="HOGENOM" id="CLU_1523156_0_0_3"/>
<sequence>MNNSTLPETLNTIFEEQKDLDSTLAALMATTVKLLDCDRSFLYVRDPDTRLGKAAYCYCRDATIPDVTNEQWQSESPDLEKEDPMFAAALRCQPTIFVEDIETALPEVVNREFERKNFGHRALIHAHLCCNGKLWGILQPCIFSQPRIWTESDQKLITAIAHRTTPLVIEYVQRNLILIKGD</sequence>
<feature type="domain" description="GAF" evidence="1">
    <location>
        <begin position="19"/>
        <end position="178"/>
    </location>
</feature>
<protein>
    <submittedName>
        <fullName evidence="2">GAF domain protein</fullName>
    </submittedName>
</protein>
<dbReference type="InterPro" id="IPR003018">
    <property type="entry name" value="GAF"/>
</dbReference>
<dbReference type="KEGG" id="scs:Sta7437_2908"/>
<organism evidence="2 3">
    <name type="scientific">Stanieria cyanosphaera (strain ATCC 29371 / PCC 7437)</name>
    <dbReference type="NCBI Taxonomy" id="111780"/>
    <lineage>
        <taxon>Bacteria</taxon>
        <taxon>Bacillati</taxon>
        <taxon>Cyanobacteriota</taxon>
        <taxon>Cyanophyceae</taxon>
        <taxon>Pleurocapsales</taxon>
        <taxon>Dermocarpellaceae</taxon>
        <taxon>Stanieria</taxon>
    </lineage>
</organism>
<dbReference type="Pfam" id="PF01590">
    <property type="entry name" value="GAF"/>
    <property type="match status" value="1"/>
</dbReference>
<gene>
    <name evidence="2" type="ordered locus">Sta7437_2908</name>
</gene>
<dbReference type="Proteomes" id="UP000010473">
    <property type="component" value="Chromosome"/>
</dbReference>
<dbReference type="OrthoDB" id="511135at2"/>
<reference evidence="3" key="1">
    <citation type="journal article" date="2013" name="Proc. Natl. Acad. Sci. U.S.A.">
        <title>Improving the coverage of the cyanobacterial phylum using diversity-driven genome sequencing.</title>
        <authorList>
            <person name="Shih P.M."/>
            <person name="Wu D."/>
            <person name="Latifi A."/>
            <person name="Axen S.D."/>
            <person name="Fewer D.P."/>
            <person name="Talla E."/>
            <person name="Calteau A."/>
            <person name="Cai F."/>
            <person name="Tandeau de Marsac N."/>
            <person name="Rippka R."/>
            <person name="Herdman M."/>
            <person name="Sivonen K."/>
            <person name="Coursin T."/>
            <person name="Laurent T."/>
            <person name="Goodwin L."/>
            <person name="Nolan M."/>
            <person name="Davenport K.W."/>
            <person name="Han C.S."/>
            <person name="Rubin E.M."/>
            <person name="Eisen J.A."/>
            <person name="Woyke T."/>
            <person name="Gugger M."/>
            <person name="Kerfeld C.A."/>
        </authorList>
    </citation>
    <scope>NUCLEOTIDE SEQUENCE [LARGE SCALE GENOMIC DNA]</scope>
    <source>
        <strain evidence="3">ATCC 29371 / PCC 7437</strain>
    </source>
</reference>